<evidence type="ECO:0000256" key="2">
    <source>
        <dbReference type="ARBA" id="ARBA00022499"/>
    </source>
</evidence>
<evidence type="ECO:0000256" key="12">
    <source>
        <dbReference type="PROSITE-ProRule" id="PRU00042"/>
    </source>
</evidence>
<evidence type="ECO:0000256" key="9">
    <source>
        <dbReference type="ARBA" id="ARBA00023015"/>
    </source>
</evidence>
<feature type="domain" description="BTB" evidence="14">
    <location>
        <begin position="306"/>
        <end position="375"/>
    </location>
</feature>
<accession>A0A401S234</accession>
<reference evidence="16 17" key="1">
    <citation type="journal article" date="2018" name="Nat. Ecol. Evol.">
        <title>Shark genomes provide insights into elasmobranch evolution and the origin of vertebrates.</title>
        <authorList>
            <person name="Hara Y"/>
            <person name="Yamaguchi K"/>
            <person name="Onimaru K"/>
            <person name="Kadota M"/>
            <person name="Koyanagi M"/>
            <person name="Keeley SD"/>
            <person name="Tatsumi K"/>
            <person name="Tanaka K"/>
            <person name="Motone F"/>
            <person name="Kageyama Y"/>
            <person name="Nozu R"/>
            <person name="Adachi N"/>
            <person name="Nishimura O"/>
            <person name="Nakagawa R"/>
            <person name="Tanegashima C"/>
            <person name="Kiyatake I"/>
            <person name="Matsumoto R"/>
            <person name="Murakumo K"/>
            <person name="Nishida K"/>
            <person name="Terakita A"/>
            <person name="Kuratani S"/>
            <person name="Sato K"/>
            <person name="Hyodo S Kuraku.S."/>
        </authorList>
    </citation>
    <scope>NUCLEOTIDE SEQUENCE [LARGE SCALE GENOMIC DNA]</scope>
</reference>
<dbReference type="InterPro" id="IPR057456">
    <property type="entry name" value="Znf_C17orf113"/>
</dbReference>
<feature type="compositionally biased region" description="Acidic residues" evidence="13">
    <location>
        <begin position="754"/>
        <end position="763"/>
    </location>
</feature>
<keyword evidence="6 12" id="KW-0863">Zinc-finger</keyword>
<dbReference type="PANTHER" id="PTHR46105">
    <property type="entry name" value="AGAP004733-PA"/>
    <property type="match status" value="1"/>
</dbReference>
<keyword evidence="17" id="KW-1185">Reference proteome</keyword>
<dbReference type="GO" id="GO:0000978">
    <property type="term" value="F:RNA polymerase II cis-regulatory region sequence-specific DNA binding"/>
    <property type="evidence" value="ECO:0007669"/>
    <property type="project" value="TreeGrafter"/>
</dbReference>
<evidence type="ECO:0000256" key="3">
    <source>
        <dbReference type="ARBA" id="ARBA00022553"/>
    </source>
</evidence>
<protein>
    <recommendedName>
        <fullName evidence="18">Zinc finger and BTB domain-containing protein 10</fullName>
    </recommendedName>
</protein>
<dbReference type="STRING" id="137246.A0A401S234"/>
<dbReference type="SUPFAM" id="SSF54695">
    <property type="entry name" value="POZ domain"/>
    <property type="match status" value="1"/>
</dbReference>
<comment type="subcellular location">
    <subcellularLocation>
        <location evidence="1">Nucleus</location>
    </subcellularLocation>
</comment>
<dbReference type="SMART" id="SM00225">
    <property type="entry name" value="BTB"/>
    <property type="match status" value="1"/>
</dbReference>
<evidence type="ECO:0000256" key="4">
    <source>
        <dbReference type="ARBA" id="ARBA00022723"/>
    </source>
</evidence>
<dbReference type="PROSITE" id="PS50097">
    <property type="entry name" value="BTB"/>
    <property type="match status" value="1"/>
</dbReference>
<dbReference type="GO" id="GO:0008270">
    <property type="term" value="F:zinc ion binding"/>
    <property type="evidence" value="ECO:0007669"/>
    <property type="project" value="UniProtKB-KW"/>
</dbReference>
<evidence type="ECO:0000259" key="15">
    <source>
        <dbReference type="PROSITE" id="PS50157"/>
    </source>
</evidence>
<dbReference type="Proteomes" id="UP000287033">
    <property type="component" value="Unassembled WGS sequence"/>
</dbReference>
<dbReference type="EMBL" id="BEZZ01000058">
    <property type="protein sequence ID" value="GCC24471.1"/>
    <property type="molecule type" value="Genomic_DNA"/>
</dbReference>
<feature type="domain" description="C2H2-type" evidence="15">
    <location>
        <begin position="621"/>
        <end position="648"/>
    </location>
</feature>
<dbReference type="FunFam" id="3.30.160.60:FF:000100">
    <property type="entry name" value="Zinc finger 45-like"/>
    <property type="match status" value="1"/>
</dbReference>
<keyword evidence="8" id="KW-0832">Ubl conjugation</keyword>
<dbReference type="SMART" id="SM00597">
    <property type="entry name" value="ZnF_TTF"/>
    <property type="match status" value="1"/>
</dbReference>
<evidence type="ECO:0000256" key="10">
    <source>
        <dbReference type="ARBA" id="ARBA00023163"/>
    </source>
</evidence>
<evidence type="ECO:0000256" key="6">
    <source>
        <dbReference type="ARBA" id="ARBA00022771"/>
    </source>
</evidence>
<dbReference type="SMART" id="SM00355">
    <property type="entry name" value="ZnF_C2H2"/>
    <property type="match status" value="2"/>
</dbReference>
<keyword evidence="7" id="KW-0862">Zinc</keyword>
<dbReference type="GO" id="GO:0005634">
    <property type="term" value="C:nucleus"/>
    <property type="evidence" value="ECO:0007669"/>
    <property type="project" value="UniProtKB-SubCell"/>
</dbReference>
<dbReference type="InterPro" id="IPR036236">
    <property type="entry name" value="Znf_C2H2_sf"/>
</dbReference>
<feature type="region of interest" description="Disordered" evidence="13">
    <location>
        <begin position="1"/>
        <end position="167"/>
    </location>
</feature>
<dbReference type="Gene3D" id="3.30.160.60">
    <property type="entry name" value="Classic Zinc Finger"/>
    <property type="match status" value="2"/>
</dbReference>
<sequence length="785" mass="87644">MSGERNRRSLAFRTGAAAVRIDPELGPHHHQNNNNGSGSEASNGAFPSVSPSKSAALDGAQGEAPPAPAPAPSAEEDWVETVVVDDEYPEQEVSSVRVVDGGSISSNESEEEEEEAAAASVVAAADGQLEGMDGPGSKERAPTPGEGAGGAVGQEDEEENDGGGCSRRGFGLTLLGRPQSFLLPQQRTFQRSWLQEFPWLQYEQETGLMYCSWCLRANSGAGSNNNRNKFVKGSRNYRRTTLLRHHLYTEHRQNDPSAAACMEESTITSKSTDELYSEYKSDRNEISYCYQLLQELNEQRQQGILCDVNIVVKGQVFKAHKNILVAGSRYFKTLYCYTPNDSCDQVTVTHLDVVAVQGFTVILDFMYSGHLVLTSQNVIEVMSVASYLQMTDIVQACRGFIKDALNISTKSNAAEKIIMQYEKVKASNRSQRENTVATLKHESNSPWIVKSTTAVNNCAAGGLHEERARYEMENYNFDVGSVMDQNESYQINDTVWNQDNFSDYVGKDLQMGLPQDQGPAFSWGNLGKLMLHQTVPRSGRRKNHITRRIVYDVAPKAEEGVGDNLMMQPPMAFSEDGLQEIPVDSFGAGTSDQFRFGLLQEAQNRETWLNGDASIGSQNKFKCPHCNYIAKYRRTLKRHQLIHTGVRSFACDICGKLFTRREHVKRHSLVHKKDKKYKCMVCKKFFTLAASVGIRHGSRRYGVCLDCSGGDRQPKGDHDGMDLMVDPEFFKEQQEEREQPGELEQEENERMVDEDMADEDGGGEMDREQWEDVEASETYVILDND</sequence>
<keyword evidence="3" id="KW-0597">Phosphoprotein</keyword>
<dbReference type="InterPro" id="IPR006580">
    <property type="entry name" value="Znf_TTF"/>
</dbReference>
<evidence type="ECO:0000256" key="7">
    <source>
        <dbReference type="ARBA" id="ARBA00022833"/>
    </source>
</evidence>
<comment type="caution">
    <text evidence="16">The sequence shown here is derived from an EMBL/GenBank/DDBJ whole genome shotgun (WGS) entry which is preliminary data.</text>
</comment>
<dbReference type="Pfam" id="PF25431">
    <property type="entry name" value="zf-C17orf113"/>
    <property type="match status" value="1"/>
</dbReference>
<dbReference type="Gene3D" id="3.30.710.10">
    <property type="entry name" value="Potassium Channel Kv1.1, Chain A"/>
    <property type="match status" value="1"/>
</dbReference>
<feature type="compositionally biased region" description="Low complexity" evidence="13">
    <location>
        <begin position="32"/>
        <end position="45"/>
    </location>
</feature>
<evidence type="ECO:0000256" key="11">
    <source>
        <dbReference type="ARBA" id="ARBA00023242"/>
    </source>
</evidence>
<evidence type="ECO:0000256" key="1">
    <source>
        <dbReference type="ARBA" id="ARBA00004123"/>
    </source>
</evidence>
<evidence type="ECO:0000256" key="5">
    <source>
        <dbReference type="ARBA" id="ARBA00022737"/>
    </source>
</evidence>
<feature type="compositionally biased region" description="Acidic residues" evidence="13">
    <location>
        <begin position="74"/>
        <end position="90"/>
    </location>
</feature>
<keyword evidence="4" id="KW-0479">Metal-binding</keyword>
<evidence type="ECO:0000313" key="16">
    <source>
        <dbReference type="EMBL" id="GCC24471.1"/>
    </source>
</evidence>
<dbReference type="InterPro" id="IPR013087">
    <property type="entry name" value="Znf_C2H2_type"/>
</dbReference>
<dbReference type="OrthoDB" id="4845755at2759"/>
<dbReference type="Pfam" id="PF00651">
    <property type="entry name" value="BTB"/>
    <property type="match status" value="1"/>
</dbReference>
<keyword evidence="11" id="KW-0539">Nucleus</keyword>
<keyword evidence="5" id="KW-0677">Repeat</keyword>
<dbReference type="FunFam" id="3.30.710.10:FF:000045">
    <property type="entry name" value="zinc finger and BTB domain-containing protein 10"/>
    <property type="match status" value="1"/>
</dbReference>
<dbReference type="PROSITE" id="PS50157">
    <property type="entry name" value="ZINC_FINGER_C2H2_2"/>
    <property type="match status" value="2"/>
</dbReference>
<dbReference type="OMA" id="NHITRRI"/>
<dbReference type="InterPro" id="IPR000210">
    <property type="entry name" value="BTB/POZ_dom"/>
</dbReference>
<dbReference type="PANTHER" id="PTHR46105:SF24">
    <property type="entry name" value="ZINC FINGER AND BTB DOMAIN CONTAINING 10"/>
    <property type="match status" value="1"/>
</dbReference>
<proteinExistence type="predicted"/>
<feature type="compositionally biased region" description="Basic and acidic residues" evidence="13">
    <location>
        <begin position="729"/>
        <end position="740"/>
    </location>
</feature>
<evidence type="ECO:0000313" key="17">
    <source>
        <dbReference type="Proteomes" id="UP000287033"/>
    </source>
</evidence>
<gene>
    <name evidence="16" type="ORF">chiPu_0002872</name>
</gene>
<dbReference type="InterPro" id="IPR011333">
    <property type="entry name" value="SKP1/BTB/POZ_sf"/>
</dbReference>
<dbReference type="GO" id="GO:0000981">
    <property type="term" value="F:DNA-binding transcription factor activity, RNA polymerase II-specific"/>
    <property type="evidence" value="ECO:0007669"/>
    <property type="project" value="TreeGrafter"/>
</dbReference>
<evidence type="ECO:0000256" key="8">
    <source>
        <dbReference type="ARBA" id="ARBA00022843"/>
    </source>
</evidence>
<evidence type="ECO:0000259" key="14">
    <source>
        <dbReference type="PROSITE" id="PS50097"/>
    </source>
</evidence>
<feature type="region of interest" description="Disordered" evidence="13">
    <location>
        <begin position="729"/>
        <end position="785"/>
    </location>
</feature>
<dbReference type="SUPFAM" id="SSF57667">
    <property type="entry name" value="beta-beta-alpha zinc fingers"/>
    <property type="match status" value="1"/>
</dbReference>
<dbReference type="AlphaFoldDB" id="A0A401S234"/>
<dbReference type="PROSITE" id="PS00028">
    <property type="entry name" value="ZINC_FINGER_C2H2_1"/>
    <property type="match status" value="1"/>
</dbReference>
<feature type="domain" description="C2H2-type" evidence="15">
    <location>
        <begin position="649"/>
        <end position="676"/>
    </location>
</feature>
<evidence type="ECO:0008006" key="18">
    <source>
        <dbReference type="Google" id="ProtNLM"/>
    </source>
</evidence>
<evidence type="ECO:0000256" key="13">
    <source>
        <dbReference type="SAM" id="MobiDB-lite"/>
    </source>
</evidence>
<name>A0A401S234_CHIPU</name>
<dbReference type="InterPro" id="IPR050457">
    <property type="entry name" value="ZnFinger_BTB_dom_contain"/>
</dbReference>
<keyword evidence="2" id="KW-1017">Isopeptide bond</keyword>
<keyword evidence="9" id="KW-0805">Transcription regulation</keyword>
<keyword evidence="10" id="KW-0804">Transcription</keyword>
<organism evidence="16 17">
    <name type="scientific">Chiloscyllium punctatum</name>
    <name type="common">Brownbanded bambooshark</name>
    <name type="synonym">Hemiscyllium punctatum</name>
    <dbReference type="NCBI Taxonomy" id="137246"/>
    <lineage>
        <taxon>Eukaryota</taxon>
        <taxon>Metazoa</taxon>
        <taxon>Chordata</taxon>
        <taxon>Craniata</taxon>
        <taxon>Vertebrata</taxon>
        <taxon>Chondrichthyes</taxon>
        <taxon>Elasmobranchii</taxon>
        <taxon>Galeomorphii</taxon>
        <taxon>Galeoidea</taxon>
        <taxon>Orectolobiformes</taxon>
        <taxon>Hemiscylliidae</taxon>
        <taxon>Chiloscyllium</taxon>
    </lineage>
</organism>